<protein>
    <submittedName>
        <fullName evidence="1">Uncharacterized protein</fullName>
    </submittedName>
</protein>
<sequence>MGKPARFFLSCFGHISAEPCHNQHLPVIDPFNSQMGEIRIYPFV</sequence>
<evidence type="ECO:0000313" key="1">
    <source>
        <dbReference type="EMBL" id="CEK26144.1"/>
    </source>
</evidence>
<name>A0A0A8VDT8_YERRU</name>
<proteinExistence type="predicted"/>
<dbReference type="EMBL" id="LN681231">
    <property type="protein sequence ID" value="CEK26144.1"/>
    <property type="molecule type" value="Genomic_DNA"/>
</dbReference>
<gene>
    <name evidence="1" type="ORF">CSF007_1780</name>
</gene>
<organism evidence="1">
    <name type="scientific">Yersinia ruckeri</name>
    <dbReference type="NCBI Taxonomy" id="29486"/>
    <lineage>
        <taxon>Bacteria</taxon>
        <taxon>Pseudomonadati</taxon>
        <taxon>Pseudomonadota</taxon>
        <taxon>Gammaproteobacteria</taxon>
        <taxon>Enterobacterales</taxon>
        <taxon>Yersiniaceae</taxon>
        <taxon>Yersinia</taxon>
    </lineage>
</organism>
<reference evidence="1" key="1">
    <citation type="journal article" date="2015" name="Genome Announc.">
        <title>Complete Genome Sequence of Yersinia ruckeri Strain CSF007-82, Etiologic Agent of Red Mouth Disease in Salmonid Fish.</title>
        <authorList>
            <person name="Nelson M.C."/>
            <person name="LaPatra S.E."/>
            <person name="Welch T.J."/>
            <person name="Graf J."/>
        </authorList>
    </citation>
    <scope>NUCLEOTIDE SEQUENCE</scope>
    <source>
        <strain evidence="1">CSF007-82</strain>
    </source>
</reference>
<dbReference type="AlphaFoldDB" id="A0A0A8VDT8"/>
<accession>A0A0A8VDT8</accession>